<accession>A0ABV7JD59</accession>
<protein>
    <submittedName>
        <fullName evidence="2">ABC transporter permease</fullName>
    </submittedName>
</protein>
<organism evidence="2 3">
    <name type="scientific">Parapedobacter deserti</name>
    <dbReference type="NCBI Taxonomy" id="1912957"/>
    <lineage>
        <taxon>Bacteria</taxon>
        <taxon>Pseudomonadati</taxon>
        <taxon>Bacteroidota</taxon>
        <taxon>Sphingobacteriia</taxon>
        <taxon>Sphingobacteriales</taxon>
        <taxon>Sphingobacteriaceae</taxon>
        <taxon>Parapedobacter</taxon>
    </lineage>
</organism>
<dbReference type="RefSeq" id="WP_379018388.1">
    <property type="nucleotide sequence ID" value="NZ_JBHRTA010000003.1"/>
</dbReference>
<name>A0ABV7JD59_9SPHI</name>
<gene>
    <name evidence="2" type="ORF">ACFOET_00375</name>
</gene>
<proteinExistence type="predicted"/>
<evidence type="ECO:0000313" key="2">
    <source>
        <dbReference type="EMBL" id="MFC3196054.1"/>
    </source>
</evidence>
<dbReference type="Proteomes" id="UP001595526">
    <property type="component" value="Unassembled WGS sequence"/>
</dbReference>
<feature type="transmembrane region" description="Helical" evidence="1">
    <location>
        <begin position="20"/>
        <end position="41"/>
    </location>
</feature>
<evidence type="ECO:0000256" key="1">
    <source>
        <dbReference type="SAM" id="Phobius"/>
    </source>
</evidence>
<keyword evidence="1" id="KW-0472">Membrane</keyword>
<keyword evidence="3" id="KW-1185">Reference proteome</keyword>
<reference evidence="3" key="1">
    <citation type="journal article" date="2019" name="Int. J. Syst. Evol. Microbiol.">
        <title>The Global Catalogue of Microorganisms (GCM) 10K type strain sequencing project: providing services to taxonomists for standard genome sequencing and annotation.</title>
        <authorList>
            <consortium name="The Broad Institute Genomics Platform"/>
            <consortium name="The Broad Institute Genome Sequencing Center for Infectious Disease"/>
            <person name="Wu L."/>
            <person name="Ma J."/>
        </authorList>
    </citation>
    <scope>NUCLEOTIDE SEQUENCE [LARGE SCALE GENOMIC DNA]</scope>
    <source>
        <strain evidence="3">KCTC 52416</strain>
    </source>
</reference>
<dbReference type="EMBL" id="JBHRTA010000003">
    <property type="protein sequence ID" value="MFC3196054.1"/>
    <property type="molecule type" value="Genomic_DNA"/>
</dbReference>
<comment type="caution">
    <text evidence="2">The sequence shown here is derived from an EMBL/GenBank/DDBJ whole genome shotgun (WGS) entry which is preliminary data.</text>
</comment>
<keyword evidence="1" id="KW-1133">Transmembrane helix</keyword>
<sequence length="58" mass="6429">MAWYGASKWLDSFAYRIDINWAIFGLAACLAFIVALVTISYESIKAATANPVDSLRNE</sequence>
<keyword evidence="1" id="KW-0812">Transmembrane</keyword>
<evidence type="ECO:0000313" key="3">
    <source>
        <dbReference type="Proteomes" id="UP001595526"/>
    </source>
</evidence>